<keyword evidence="7" id="KW-0832">Ubl conjugation</keyword>
<dbReference type="Pfam" id="PF00096">
    <property type="entry name" value="zf-C2H2"/>
    <property type="match status" value="4"/>
</dbReference>
<dbReference type="GO" id="GO:0003700">
    <property type="term" value="F:DNA-binding transcription factor activity"/>
    <property type="evidence" value="ECO:0007669"/>
    <property type="project" value="TreeGrafter"/>
</dbReference>
<evidence type="ECO:0000256" key="12">
    <source>
        <dbReference type="SAM" id="MobiDB-lite"/>
    </source>
</evidence>
<dbReference type="InterPro" id="IPR051497">
    <property type="entry name" value="Dev/Hematopoietic_TF"/>
</dbReference>
<dbReference type="GO" id="GO:0008270">
    <property type="term" value="F:zinc ion binding"/>
    <property type="evidence" value="ECO:0007669"/>
    <property type="project" value="UniProtKB-KW"/>
</dbReference>
<feature type="domain" description="C2H2-type" evidence="13">
    <location>
        <begin position="262"/>
        <end position="289"/>
    </location>
</feature>
<dbReference type="PROSITE" id="PS00028">
    <property type="entry name" value="ZINC_FINGER_C2H2_1"/>
    <property type="match status" value="4"/>
</dbReference>
<dbReference type="Gene3D" id="3.30.160.60">
    <property type="entry name" value="Classic Zinc Finger"/>
    <property type="match status" value="3"/>
</dbReference>
<feature type="region of interest" description="Disordered" evidence="12">
    <location>
        <begin position="1"/>
        <end position="36"/>
    </location>
</feature>
<evidence type="ECO:0000256" key="4">
    <source>
        <dbReference type="ARBA" id="ARBA00022737"/>
    </source>
</evidence>
<evidence type="ECO:0000256" key="7">
    <source>
        <dbReference type="ARBA" id="ARBA00022843"/>
    </source>
</evidence>
<keyword evidence="4" id="KW-0677">Repeat</keyword>
<accession>A0AAV6G7C4</accession>
<sequence length="585" mass="62854">MSRRKLGSRPQHLRAIQDDPEPAVSPSLNTSSPPKTVGPDVLTCGQCGQAFPLGHILDFIQHKQGGCGRYGAGHQSHAPPSPTTSCMLRCSPGAQVGMGYVELRRVMDRSSWPEESERHNAVTEEPSSIICQVCQTVCLSAWSLLQHAQHTHSFNLYQVDEDANAAHLAHPPQPYHPAAFTSSGESTSLNFSERLRELAEVNGTAEDGGTGGMLPTSASPQVAPPFPHKSRALHALTCERCGQGFRSMRSLLAHRRSCERLYPCGLCRRTFSHSAQLAQHMRSHRGTLAPTEASVCPQEDGSAGDGQIEQGALREETPHPSAGPGLIVLSSRSTAPSRTQLQYFHPQLEADEDGQEEAQQPSPLGNSSEGSVESAGSGESGSGESGIASGNCTPKGPERTEWESERDAEVTTTTTTENDRGRPTEAGGGGGGGGGGSLRKKKEEACDFCGKCFRNSSNLTVHRRSHTGERPYRCSLCSYACAQSSKLTRHMKTHGARGTQPTFQCQLCGVPFTVYATLEKHLRKIHGLSHASAGAYTLSSDCIKKEEKTDSEPSQTQEQTSPRTSEECTEENVDVPVTQDMSVLA</sequence>
<comment type="subcellular location">
    <subcellularLocation>
        <location evidence="1">Nucleus</location>
    </subcellularLocation>
</comment>
<keyword evidence="6" id="KW-0862">Zinc</keyword>
<evidence type="ECO:0000259" key="13">
    <source>
        <dbReference type="PROSITE" id="PS50157"/>
    </source>
</evidence>
<feature type="domain" description="C2H2-type" evidence="13">
    <location>
        <begin position="236"/>
        <end position="263"/>
    </location>
</feature>
<dbReference type="FunFam" id="3.30.160.60:FF:000446">
    <property type="entry name" value="Zinc finger protein"/>
    <property type="match status" value="1"/>
</dbReference>
<reference evidence="14" key="1">
    <citation type="submission" date="2020-10" db="EMBL/GenBank/DDBJ databases">
        <title>Chromosome-scale genome assembly of the Allis shad, Alosa alosa.</title>
        <authorList>
            <person name="Margot Z."/>
            <person name="Christophe K."/>
            <person name="Cabau C."/>
            <person name="Louis A."/>
            <person name="Berthelot C."/>
            <person name="Parey E."/>
            <person name="Roest Crollius H."/>
            <person name="Montfort J."/>
            <person name="Robinson-Rechavi M."/>
            <person name="Bucao C."/>
            <person name="Bouchez O."/>
            <person name="Gislard M."/>
            <person name="Lluch J."/>
            <person name="Milhes M."/>
            <person name="Lampietro C."/>
            <person name="Lopez Roques C."/>
            <person name="Donnadieu C."/>
            <person name="Braasch I."/>
            <person name="Desvignes T."/>
            <person name="Postlethwait J."/>
            <person name="Bobe J."/>
            <person name="Guiguen Y."/>
        </authorList>
    </citation>
    <scope>NUCLEOTIDE SEQUENCE</scope>
    <source>
        <strain evidence="14">M-15738</strain>
        <tissue evidence="14">Blood</tissue>
    </source>
</reference>
<keyword evidence="2" id="KW-1017">Isopeptide bond</keyword>
<dbReference type="Proteomes" id="UP000823561">
    <property type="component" value="Chromosome 15"/>
</dbReference>
<feature type="compositionally biased region" description="Basic and acidic residues" evidence="12">
    <location>
        <begin position="396"/>
        <end position="409"/>
    </location>
</feature>
<feature type="region of interest" description="Disordered" evidence="12">
    <location>
        <begin position="350"/>
        <end position="438"/>
    </location>
</feature>
<evidence type="ECO:0000256" key="3">
    <source>
        <dbReference type="ARBA" id="ARBA00022723"/>
    </source>
</evidence>
<evidence type="ECO:0000256" key="11">
    <source>
        <dbReference type="PROSITE-ProRule" id="PRU00042"/>
    </source>
</evidence>
<keyword evidence="10" id="KW-0539">Nucleus</keyword>
<evidence type="ECO:0000313" key="15">
    <source>
        <dbReference type="Proteomes" id="UP000823561"/>
    </source>
</evidence>
<feature type="compositionally biased region" description="Polar residues" evidence="12">
    <location>
        <begin position="552"/>
        <end position="563"/>
    </location>
</feature>
<feature type="domain" description="C2H2-type" evidence="13">
    <location>
        <begin position="444"/>
        <end position="471"/>
    </location>
</feature>
<feature type="region of interest" description="Disordered" evidence="12">
    <location>
        <begin position="315"/>
        <end position="338"/>
    </location>
</feature>
<dbReference type="SUPFAM" id="SSF57667">
    <property type="entry name" value="beta-beta-alpha zinc fingers"/>
    <property type="match status" value="3"/>
</dbReference>
<evidence type="ECO:0000256" key="10">
    <source>
        <dbReference type="ARBA" id="ARBA00023242"/>
    </source>
</evidence>
<evidence type="ECO:0000256" key="1">
    <source>
        <dbReference type="ARBA" id="ARBA00004123"/>
    </source>
</evidence>
<dbReference type="GO" id="GO:0000978">
    <property type="term" value="F:RNA polymerase II cis-regulatory region sequence-specific DNA binding"/>
    <property type="evidence" value="ECO:0007669"/>
    <property type="project" value="TreeGrafter"/>
</dbReference>
<dbReference type="EMBL" id="JADWDJ010000015">
    <property type="protein sequence ID" value="KAG5269466.1"/>
    <property type="molecule type" value="Genomic_DNA"/>
</dbReference>
<evidence type="ECO:0000256" key="5">
    <source>
        <dbReference type="ARBA" id="ARBA00022771"/>
    </source>
</evidence>
<evidence type="ECO:0000313" key="14">
    <source>
        <dbReference type="EMBL" id="KAG5269466.1"/>
    </source>
</evidence>
<feature type="compositionally biased region" description="Gly residues" evidence="12">
    <location>
        <begin position="426"/>
        <end position="437"/>
    </location>
</feature>
<evidence type="ECO:0000256" key="8">
    <source>
        <dbReference type="ARBA" id="ARBA00023015"/>
    </source>
</evidence>
<keyword evidence="8" id="KW-0805">Transcription regulation</keyword>
<dbReference type="PROSITE" id="PS50157">
    <property type="entry name" value="ZINC_FINGER_C2H2_2"/>
    <property type="match status" value="5"/>
</dbReference>
<dbReference type="AlphaFoldDB" id="A0AAV6G7C4"/>
<protein>
    <recommendedName>
        <fullName evidence="13">C2H2-type domain-containing protein</fullName>
    </recommendedName>
</protein>
<organism evidence="14 15">
    <name type="scientific">Alosa alosa</name>
    <name type="common">allis shad</name>
    <dbReference type="NCBI Taxonomy" id="278164"/>
    <lineage>
        <taxon>Eukaryota</taxon>
        <taxon>Metazoa</taxon>
        <taxon>Chordata</taxon>
        <taxon>Craniata</taxon>
        <taxon>Vertebrata</taxon>
        <taxon>Euteleostomi</taxon>
        <taxon>Actinopterygii</taxon>
        <taxon>Neopterygii</taxon>
        <taxon>Teleostei</taxon>
        <taxon>Clupei</taxon>
        <taxon>Clupeiformes</taxon>
        <taxon>Clupeoidei</taxon>
        <taxon>Clupeidae</taxon>
        <taxon>Alosa</taxon>
    </lineage>
</organism>
<proteinExistence type="predicted"/>
<dbReference type="PANTHER" id="PTHR45993:SF8">
    <property type="entry name" value="ZINC FINGER PROTEIN 296"/>
    <property type="match status" value="1"/>
</dbReference>
<dbReference type="FunFam" id="3.30.160.60:FF:000055">
    <property type="entry name" value="B-cell lymphoma/leukemia 11A isoform X1"/>
    <property type="match status" value="1"/>
</dbReference>
<evidence type="ECO:0000256" key="6">
    <source>
        <dbReference type="ARBA" id="ARBA00022833"/>
    </source>
</evidence>
<comment type="caution">
    <text evidence="14">The sequence shown here is derived from an EMBL/GenBank/DDBJ whole genome shotgun (WGS) entry which is preliminary data.</text>
</comment>
<feature type="compositionally biased region" description="Low complexity" evidence="12">
    <location>
        <begin position="357"/>
        <end position="377"/>
    </location>
</feature>
<dbReference type="Pfam" id="PF25491">
    <property type="entry name" value="CCHC_BCL-11A"/>
    <property type="match status" value="1"/>
</dbReference>
<evidence type="ECO:0000256" key="2">
    <source>
        <dbReference type="ARBA" id="ARBA00022499"/>
    </source>
</evidence>
<keyword evidence="15" id="KW-1185">Reference proteome</keyword>
<gene>
    <name evidence="14" type="ORF">AALO_G00202340</name>
</gene>
<keyword evidence="3" id="KW-0479">Metal-binding</keyword>
<feature type="domain" description="C2H2-type" evidence="13">
    <location>
        <begin position="472"/>
        <end position="499"/>
    </location>
</feature>
<feature type="domain" description="C2H2-type" evidence="13">
    <location>
        <begin position="503"/>
        <end position="526"/>
    </location>
</feature>
<dbReference type="InterPro" id="IPR036236">
    <property type="entry name" value="Znf_C2H2_sf"/>
</dbReference>
<evidence type="ECO:0000256" key="9">
    <source>
        <dbReference type="ARBA" id="ARBA00023163"/>
    </source>
</evidence>
<dbReference type="SMART" id="SM00355">
    <property type="entry name" value="ZnF_C2H2"/>
    <property type="match status" value="6"/>
</dbReference>
<dbReference type="GO" id="GO:0045944">
    <property type="term" value="P:positive regulation of transcription by RNA polymerase II"/>
    <property type="evidence" value="ECO:0007669"/>
    <property type="project" value="TreeGrafter"/>
</dbReference>
<keyword evidence="9" id="KW-0804">Transcription</keyword>
<dbReference type="InterPro" id="IPR057448">
    <property type="entry name" value="BCL-11A_Znf_CCHC"/>
</dbReference>
<keyword evidence="5 11" id="KW-0863">Zinc-finger</keyword>
<dbReference type="GO" id="GO:0005634">
    <property type="term" value="C:nucleus"/>
    <property type="evidence" value="ECO:0007669"/>
    <property type="project" value="UniProtKB-SubCell"/>
</dbReference>
<dbReference type="InterPro" id="IPR013087">
    <property type="entry name" value="Znf_C2H2_type"/>
</dbReference>
<name>A0AAV6G7C4_9TELE</name>
<dbReference type="FunFam" id="3.30.160.60:FF:000046">
    <property type="entry name" value="Putative B-cell lymphoma/leukemia 11A"/>
    <property type="match status" value="1"/>
</dbReference>
<dbReference type="PANTHER" id="PTHR45993">
    <property type="entry name" value="B-CELL LYMPHOMA/LEUKEMIA 11"/>
    <property type="match status" value="1"/>
</dbReference>
<feature type="region of interest" description="Disordered" evidence="12">
    <location>
        <begin position="545"/>
        <end position="585"/>
    </location>
</feature>